<organism evidence="1">
    <name type="scientific">marine metagenome</name>
    <dbReference type="NCBI Taxonomy" id="408172"/>
    <lineage>
        <taxon>unclassified sequences</taxon>
        <taxon>metagenomes</taxon>
        <taxon>ecological metagenomes</taxon>
    </lineage>
</organism>
<dbReference type="AlphaFoldDB" id="A0A383AAN4"/>
<evidence type="ECO:0000313" key="1">
    <source>
        <dbReference type="EMBL" id="SVE04946.1"/>
    </source>
</evidence>
<gene>
    <name evidence="1" type="ORF">METZ01_LOCUS457800</name>
</gene>
<feature type="non-terminal residue" evidence="1">
    <location>
        <position position="67"/>
    </location>
</feature>
<sequence>MKNYSLLRELKKQGKISSSFETQLSNLSLEEIIALKLEVAAKTVKGKFYGFPLYHALPNITKEAVFR</sequence>
<protein>
    <submittedName>
        <fullName evidence="1">Uncharacterized protein</fullName>
    </submittedName>
</protein>
<name>A0A383AAN4_9ZZZZ</name>
<proteinExistence type="predicted"/>
<dbReference type="EMBL" id="UINC01190677">
    <property type="protein sequence ID" value="SVE04946.1"/>
    <property type="molecule type" value="Genomic_DNA"/>
</dbReference>
<reference evidence="1" key="1">
    <citation type="submission" date="2018-05" db="EMBL/GenBank/DDBJ databases">
        <authorList>
            <person name="Lanie J.A."/>
            <person name="Ng W.-L."/>
            <person name="Kazmierczak K.M."/>
            <person name="Andrzejewski T.M."/>
            <person name="Davidsen T.M."/>
            <person name="Wayne K.J."/>
            <person name="Tettelin H."/>
            <person name="Glass J.I."/>
            <person name="Rusch D."/>
            <person name="Podicherti R."/>
            <person name="Tsui H.-C.T."/>
            <person name="Winkler M.E."/>
        </authorList>
    </citation>
    <scope>NUCLEOTIDE SEQUENCE</scope>
</reference>
<accession>A0A383AAN4</accession>